<proteinExistence type="predicted"/>
<feature type="region of interest" description="Disordered" evidence="1">
    <location>
        <begin position="627"/>
        <end position="734"/>
    </location>
</feature>
<feature type="compositionally biased region" description="Basic and acidic residues" evidence="1">
    <location>
        <begin position="641"/>
        <end position="657"/>
    </location>
</feature>
<feature type="region of interest" description="Disordered" evidence="1">
    <location>
        <begin position="22"/>
        <end position="59"/>
    </location>
</feature>
<evidence type="ECO:0000256" key="1">
    <source>
        <dbReference type="SAM" id="MobiDB-lite"/>
    </source>
</evidence>
<name>A0AA38P3J0_9AGAR</name>
<protein>
    <submittedName>
        <fullName evidence="2">Uncharacterized protein</fullName>
    </submittedName>
</protein>
<organism evidence="2 3">
    <name type="scientific">Lentinula raphanica</name>
    <dbReference type="NCBI Taxonomy" id="153919"/>
    <lineage>
        <taxon>Eukaryota</taxon>
        <taxon>Fungi</taxon>
        <taxon>Dikarya</taxon>
        <taxon>Basidiomycota</taxon>
        <taxon>Agaricomycotina</taxon>
        <taxon>Agaricomycetes</taxon>
        <taxon>Agaricomycetidae</taxon>
        <taxon>Agaricales</taxon>
        <taxon>Marasmiineae</taxon>
        <taxon>Omphalotaceae</taxon>
        <taxon>Lentinula</taxon>
    </lineage>
</organism>
<comment type="caution">
    <text evidence="2">The sequence shown here is derived from an EMBL/GenBank/DDBJ whole genome shotgun (WGS) entry which is preliminary data.</text>
</comment>
<evidence type="ECO:0000313" key="3">
    <source>
        <dbReference type="Proteomes" id="UP001163846"/>
    </source>
</evidence>
<gene>
    <name evidence="2" type="ORF">F5878DRAFT_644203</name>
</gene>
<feature type="compositionally biased region" description="Basic and acidic residues" evidence="1">
    <location>
        <begin position="39"/>
        <end position="59"/>
    </location>
</feature>
<evidence type="ECO:0000313" key="2">
    <source>
        <dbReference type="EMBL" id="KAJ3835614.1"/>
    </source>
</evidence>
<sequence>MSAGKRPASPVPLRQSKRLKEVGKNKYLKTSSDEEENIQEDKGDLVHVSTKKEEGTEEIKRGKKKELEVDMSAHFYLGLEGRDEDIFGRVYESGKKTHVLIEDKDPGIIYIIVLDWGREAMLRRHQVFANQRETLGSRKDILAKGFLVAKPSDNVYVAWRDQFGTGEEKDDLVKTWAMALSEHPEDLLKRMSEGRDRMYGPKEREYNGPGGIEIERMKALKPIKGAKRAYAMGVSNQSQRDLEGPASNSKRSGIMMCEGEELQREILAVVAEANVIGLSKVDSRLKEKMDRQAEMTNCPRIGSIKNKYWTSAQLNVASMNDEKEVEDGGIQLRRRHKKEGSGESARKIADIGQFGGPHLDGGDHEGIPTAMKVLTRGNQHIEAEYFTIFDLGLSWELEEFATIYFSGLHYHSGAAAVPKATFDPQEMVYTRSTLIMYPSAHEIEGDSQVALGFIPKDTMGGLLTLNKEMRDFDSHAYDTNGISAYANYIADGLGVMDDQSYLDHFSRNMLMFMLYMARQAPREGLLRIDTGRFLSSFTMRSGQERIEASPWERGPGWTGEDTRVGKKYAEDFSKLSEEELRQLWNTDSKSDTIYGNTWIATQREEWEEHRRMMMSSIPICHATGEAEQVDTNQHSSHRRIIRDSATRTARKNPERDPLAPNKKGEKRKGKGKGKEKNNKNKVNKEKEIKEKKDIKQDCEGGVIDNRGGESENKDIEERTEEKSVGEDKKTSVIKTEEEKEIPVQDVVDSAVLGVTVDSEPLGSGEQQHAPSTKFAKHLTKDVLQAELDERTFAMVQYQLEDPLPKLGESLEDLIGYYSTLSTKFSRSNLQSTILRQDLLLLRAAIWGQLGTWKAKAWEKLDRNLHLDKGKLHWFERLAWDIYSWMTVQAQDAEFHPTTYLSPTTLPIRNGDIFKLKVGRSQRNGDSVGYAVNKAEEWVVKWTGLAQMGKEGNDVLSALFIALMEQWLGPGVLSVYKVWKAAQSIVHWILEKQHGQKGTFEEVRMAVGKIQQEVNMGEIIGICTDLHNACWDVRTTEEKERFLVFTQALKSGTLTFGDYSMVQQLLPDPGSIPTPLIAESFAPDSVPSLFPNPSLSPLTPDPMDMDTENDHSVLESSEAVLSGPGTLSSSFPTQSVSLETHLDMDVDSEDNLLEWQLDDLVDQVYLCLQLTGDDLSHVATLPDPPRKSAAEREQRIFEYLSEIAQNSNQRLPFRELGESRFHVLHSNKNPYTPKNLRTTSGFFSALMVRSIHHGTQFLLDHTPFYKDYKDWEGVYEKAKEEHPDDKKYFCDPAAYGQHCGPSRDPKNAEGYWASANDQEYNQWLLNPDGFNAQENFLLSVVKVLSGKGFYGIGKLTAFQIAVDYMRAGAFEATLKEFAETLIWVDAGAVKGLVRLGYLKKKKGKQDASDVEVAFEQVLGKLRCKWDQKRGKKGASIDMIDVEHWLCKTSPKRLGRKSYYAIYK</sequence>
<accession>A0AA38P3J0</accession>
<feature type="compositionally biased region" description="Basic and acidic residues" evidence="1">
    <location>
        <begin position="706"/>
        <end position="734"/>
    </location>
</feature>
<keyword evidence="3" id="KW-1185">Reference proteome</keyword>
<dbReference type="EMBL" id="MU806394">
    <property type="protein sequence ID" value="KAJ3835614.1"/>
    <property type="molecule type" value="Genomic_DNA"/>
</dbReference>
<feature type="compositionally biased region" description="Basic and acidic residues" evidence="1">
    <location>
        <begin position="672"/>
        <end position="698"/>
    </location>
</feature>
<dbReference type="Proteomes" id="UP001163846">
    <property type="component" value="Unassembled WGS sequence"/>
</dbReference>
<reference evidence="2" key="1">
    <citation type="submission" date="2022-08" db="EMBL/GenBank/DDBJ databases">
        <authorList>
            <consortium name="DOE Joint Genome Institute"/>
            <person name="Min B."/>
            <person name="Riley R."/>
            <person name="Sierra-Patev S."/>
            <person name="Naranjo-Ortiz M."/>
            <person name="Looney B."/>
            <person name="Konkel Z."/>
            <person name="Slot J.C."/>
            <person name="Sakamoto Y."/>
            <person name="Steenwyk J.L."/>
            <person name="Rokas A."/>
            <person name="Carro J."/>
            <person name="Camarero S."/>
            <person name="Ferreira P."/>
            <person name="Molpeceres G."/>
            <person name="Ruiz-Duenas F.J."/>
            <person name="Serrano A."/>
            <person name="Henrissat B."/>
            <person name="Drula E."/>
            <person name="Hughes K.W."/>
            <person name="Mata J.L."/>
            <person name="Ishikawa N.K."/>
            <person name="Vargas-Isla R."/>
            <person name="Ushijima S."/>
            <person name="Smith C.A."/>
            <person name="Ahrendt S."/>
            <person name="Andreopoulos W."/>
            <person name="He G."/>
            <person name="Labutti K."/>
            <person name="Lipzen A."/>
            <person name="Ng V."/>
            <person name="Sandor L."/>
            <person name="Barry K."/>
            <person name="Martinez A.T."/>
            <person name="Xiao Y."/>
            <person name="Gibbons J.G."/>
            <person name="Terashima K."/>
            <person name="Hibbett D.S."/>
            <person name="Grigoriev I.V."/>
        </authorList>
    </citation>
    <scope>NUCLEOTIDE SEQUENCE</scope>
    <source>
        <strain evidence="2">TFB9207</strain>
    </source>
</reference>